<feature type="binding site" evidence="9">
    <location>
        <begin position="249"/>
        <end position="251"/>
    </location>
    <ligand>
        <name>acetyl-CoA</name>
        <dbReference type="ChEBI" id="CHEBI:57288"/>
    </ligand>
</feature>
<evidence type="ECO:0000259" key="12">
    <source>
        <dbReference type="Pfam" id="PF10394"/>
    </source>
</evidence>
<dbReference type="GO" id="GO:0031509">
    <property type="term" value="P:subtelomeric heterochromatin formation"/>
    <property type="evidence" value="ECO:0007669"/>
    <property type="project" value="InterPro"/>
</dbReference>
<name>A0AAV9NBK3_9EURO</name>
<evidence type="ECO:0000256" key="9">
    <source>
        <dbReference type="PIRSR" id="PIRSR038084-2"/>
    </source>
</evidence>
<dbReference type="GeneID" id="89970562"/>
<evidence type="ECO:0000313" key="13">
    <source>
        <dbReference type="EMBL" id="KAK5052489.1"/>
    </source>
</evidence>
<evidence type="ECO:0000256" key="8">
    <source>
        <dbReference type="PIRSR" id="PIRSR038084-1"/>
    </source>
</evidence>
<evidence type="ECO:0000256" key="4">
    <source>
        <dbReference type="ARBA" id="ARBA00022679"/>
    </source>
</evidence>
<comment type="subcellular location">
    <subcellularLocation>
        <location evidence="7">Cytoplasm</location>
    </subcellularLocation>
    <subcellularLocation>
        <location evidence="7">Nucleus</location>
    </subcellularLocation>
</comment>
<dbReference type="InterPro" id="IPR016181">
    <property type="entry name" value="Acyl_CoA_acyltransferase"/>
</dbReference>
<dbReference type="Pfam" id="PF10394">
    <property type="entry name" value="Hat1_N"/>
    <property type="match status" value="1"/>
</dbReference>
<evidence type="ECO:0000256" key="10">
    <source>
        <dbReference type="PIRSR" id="PIRSR038084-3"/>
    </source>
</evidence>
<feature type="binding site" evidence="9">
    <location>
        <begin position="256"/>
        <end position="262"/>
    </location>
    <ligand>
        <name>acetyl-CoA</name>
        <dbReference type="ChEBI" id="CHEBI:57288"/>
    </ligand>
</feature>
<dbReference type="Gene3D" id="3.90.360.10">
    <property type="entry name" value="Histone acetyl transferase 1 (HAT1), N-terminal domain"/>
    <property type="match status" value="1"/>
</dbReference>
<comment type="similarity">
    <text evidence="1 7">Belongs to the HAT1 family.</text>
</comment>
<dbReference type="GO" id="GO:0004402">
    <property type="term" value="F:histone acetyltransferase activity"/>
    <property type="evidence" value="ECO:0007669"/>
    <property type="project" value="UniProtKB-UniRule"/>
</dbReference>
<dbReference type="EMBL" id="JAVRRD010000013">
    <property type="protein sequence ID" value="KAK5052489.1"/>
    <property type="molecule type" value="Genomic_DNA"/>
</dbReference>
<feature type="region of interest" description="Interaction with histone H4 N-terminus" evidence="9">
    <location>
        <begin position="210"/>
        <end position="212"/>
    </location>
</feature>
<comment type="catalytic activity">
    <reaction evidence="6 7">
        <text>L-lysyl-[protein] + acetyl-CoA = N(6)-acetyl-L-lysyl-[protein] + CoA + H(+)</text>
        <dbReference type="Rhea" id="RHEA:45948"/>
        <dbReference type="Rhea" id="RHEA-COMP:9752"/>
        <dbReference type="Rhea" id="RHEA-COMP:10731"/>
        <dbReference type="ChEBI" id="CHEBI:15378"/>
        <dbReference type="ChEBI" id="CHEBI:29969"/>
        <dbReference type="ChEBI" id="CHEBI:57287"/>
        <dbReference type="ChEBI" id="CHEBI:57288"/>
        <dbReference type="ChEBI" id="CHEBI:61930"/>
        <dbReference type="EC" id="2.3.1.48"/>
    </reaction>
</comment>
<comment type="subunit">
    <text evidence="7">Component of the HAT-B complex composed of at least HAT1 and HAT2. The HAT-B complex binds to histone H4 tail.</text>
</comment>
<proteinExistence type="inferred from homology"/>
<evidence type="ECO:0000256" key="6">
    <source>
        <dbReference type="ARBA" id="ARBA00048017"/>
    </source>
</evidence>
<dbReference type="InterPro" id="IPR017380">
    <property type="entry name" value="Hist_AcTrfase_B-typ_cat-su"/>
</dbReference>
<keyword evidence="5 7" id="KW-0012">Acyltransferase</keyword>
<evidence type="ECO:0000256" key="2">
    <source>
        <dbReference type="ARBA" id="ARBA00013184"/>
    </source>
</evidence>
<sequence>MAAASDEWSVNANEAVHVSLVQPGPDGLQTRHDFHPEFTYPIVGEAEQIFGYKDLNLKLQFAAHDLRPHVDISYAKKFPAVGTTTALDLNKTLKPFLPPIAFEANFDTELLQDIKAKDWKPPGSQIKTYKRGSEVFEIWAGSLLDTPMRSLVDNIQILVTFFIEGGQFINLEDVDWTLDRWRVYLVYHKSSSPPTPNASPYSFVGYATTYRFYKFHASKNRPTTDVFSFPPTQNITPNKLSSRLRISQFLITPPYQTAGHGSALYQSIYSEVMSDPTIVEMTVEDPSEEFDKLRDMNDFDVLEPQFKAAGIQINDSPFASSDRRRIGRVPTATLLPQDTLQEIRLRNKMASRQFARLVELYLLAQIPYSRRASGGASLTTLKLKGSRNLNADDRRYYWWRLLLKQRIMKKNKDLLQQVALEDRVPQIEDSTRGQEDEYEGLLLTYALRKEKHEDRLENGESSVVRKRKVVDSDDDESDNASAGSKRPKN</sequence>
<dbReference type="SUPFAM" id="SSF55729">
    <property type="entry name" value="Acyl-CoA N-acyltransferases (Nat)"/>
    <property type="match status" value="1"/>
</dbReference>
<dbReference type="AlphaFoldDB" id="A0AAV9NBK3"/>
<evidence type="ECO:0000256" key="7">
    <source>
        <dbReference type="PIRNR" id="PIRNR038084"/>
    </source>
</evidence>
<evidence type="ECO:0000313" key="14">
    <source>
        <dbReference type="Proteomes" id="UP001358417"/>
    </source>
</evidence>
<dbReference type="Pfam" id="PF21184">
    <property type="entry name" value="HAT1_C_fung"/>
    <property type="match status" value="1"/>
</dbReference>
<feature type="region of interest" description="Interaction with histone H4 N-terminus" evidence="9">
    <location>
        <begin position="45"/>
        <end position="47"/>
    </location>
</feature>
<protein>
    <recommendedName>
        <fullName evidence="3 7">Histone acetyltransferase type B catalytic subunit</fullName>
        <ecNumber evidence="2 7">2.3.1.48</ecNumber>
    </recommendedName>
</protein>
<dbReference type="InterPro" id="IPR037113">
    <property type="entry name" value="Hat1_N_sf"/>
</dbReference>
<dbReference type="InterPro" id="IPR019467">
    <property type="entry name" value="Hat1_N"/>
</dbReference>
<dbReference type="RefSeq" id="XP_064706189.1">
    <property type="nucleotide sequence ID" value="XM_064845964.1"/>
</dbReference>
<keyword evidence="4 7" id="KW-0808">Transferase</keyword>
<comment type="caution">
    <text evidence="13">The sequence shown here is derived from an EMBL/GenBank/DDBJ whole genome shotgun (WGS) entry which is preliminary data.</text>
</comment>
<dbReference type="GO" id="GO:0000781">
    <property type="term" value="C:chromosome, telomeric region"/>
    <property type="evidence" value="ECO:0007669"/>
    <property type="project" value="GOC"/>
</dbReference>
<gene>
    <name evidence="13" type="ORF">LTR84_002353</name>
</gene>
<feature type="active site" description="Proton donor/acceptor" evidence="8">
    <location>
        <position position="284"/>
    </location>
</feature>
<feature type="site" description="Interaction with histone H4 N-terminus" evidence="10">
    <location>
        <position position="181"/>
    </location>
</feature>
<keyword evidence="7" id="KW-0963">Cytoplasm</keyword>
<dbReference type="Proteomes" id="UP001358417">
    <property type="component" value="Unassembled WGS sequence"/>
</dbReference>
<dbReference type="EC" id="2.3.1.48" evidence="2 7"/>
<evidence type="ECO:0000256" key="11">
    <source>
        <dbReference type="SAM" id="MobiDB-lite"/>
    </source>
</evidence>
<evidence type="ECO:0000256" key="5">
    <source>
        <dbReference type="ARBA" id="ARBA00023315"/>
    </source>
</evidence>
<dbReference type="PANTHER" id="PTHR12046">
    <property type="entry name" value="HISTONE ACETYLTRANSFERASE TYPE B CATALYTIC SUBUNIT"/>
    <property type="match status" value="1"/>
</dbReference>
<feature type="region of interest" description="Disordered" evidence="11">
    <location>
        <begin position="453"/>
        <end position="489"/>
    </location>
</feature>
<keyword evidence="7" id="KW-0539">Nucleus</keyword>
<organism evidence="13 14">
    <name type="scientific">Exophiala bonariae</name>
    <dbReference type="NCBI Taxonomy" id="1690606"/>
    <lineage>
        <taxon>Eukaryota</taxon>
        <taxon>Fungi</taxon>
        <taxon>Dikarya</taxon>
        <taxon>Ascomycota</taxon>
        <taxon>Pezizomycotina</taxon>
        <taxon>Eurotiomycetes</taxon>
        <taxon>Chaetothyriomycetidae</taxon>
        <taxon>Chaetothyriales</taxon>
        <taxon>Herpotrichiellaceae</taxon>
        <taxon>Exophiala</taxon>
    </lineage>
</organism>
<comment type="function">
    <text evidence="7">Catalytic component of the histone acetylase B (HAT-B) complex. Has intrinsic substrate specificity that modifies lysine in recognition sequence GXGKXG. Involved in DNA double-strand break repair.</text>
</comment>
<evidence type="ECO:0000256" key="1">
    <source>
        <dbReference type="ARBA" id="ARBA00010543"/>
    </source>
</evidence>
<evidence type="ECO:0000256" key="3">
    <source>
        <dbReference type="ARBA" id="ARBA00021268"/>
    </source>
</evidence>
<dbReference type="PIRSF" id="PIRSF038084">
    <property type="entry name" value="HAT-B_cat"/>
    <property type="match status" value="1"/>
</dbReference>
<dbReference type="Gene3D" id="3.40.630.30">
    <property type="match status" value="1"/>
</dbReference>
<reference evidence="13 14" key="1">
    <citation type="submission" date="2023-08" db="EMBL/GenBank/DDBJ databases">
        <title>Black Yeasts Isolated from many extreme environments.</title>
        <authorList>
            <person name="Coleine C."/>
            <person name="Stajich J.E."/>
            <person name="Selbmann L."/>
        </authorList>
    </citation>
    <scope>NUCLEOTIDE SEQUENCE [LARGE SCALE GENOMIC DNA]</scope>
    <source>
        <strain evidence="13 14">CCFEE 5792</strain>
    </source>
</reference>
<feature type="domain" description="Histone acetyl transferase HAT1 N-terminal" evidence="12">
    <location>
        <begin position="8"/>
        <end position="164"/>
    </location>
</feature>
<accession>A0AAV9NBK3</accession>
<keyword evidence="14" id="KW-1185">Reference proteome</keyword>
<dbReference type="GO" id="GO:0005634">
    <property type="term" value="C:nucleus"/>
    <property type="evidence" value="ECO:0007669"/>
    <property type="project" value="UniProtKB-SubCell"/>
</dbReference>
<dbReference type="GO" id="GO:0005737">
    <property type="term" value="C:cytoplasm"/>
    <property type="evidence" value="ECO:0007669"/>
    <property type="project" value="UniProtKB-SubCell"/>
</dbReference>